<reference evidence="4" key="1">
    <citation type="submission" date="2016-10" db="EMBL/GenBank/DDBJ databases">
        <authorList>
            <person name="Varghese N."/>
            <person name="Submissions S."/>
        </authorList>
    </citation>
    <scope>NUCLEOTIDE SEQUENCE [LARGE SCALE GENOMIC DNA]</scope>
    <source>
        <strain evidence="4">DSM 26348</strain>
    </source>
</reference>
<comment type="similarity">
    <text evidence="1 2">Belongs to the UPF0235 family.</text>
</comment>
<gene>
    <name evidence="3" type="ORF">SAMN05421753_10823</name>
</gene>
<evidence type="ECO:0000313" key="4">
    <source>
        <dbReference type="Proteomes" id="UP000199518"/>
    </source>
</evidence>
<protein>
    <recommendedName>
        <fullName evidence="2">UPF0235 protein SAMN05421753_10823</fullName>
    </recommendedName>
</protein>
<organism evidence="3 4">
    <name type="scientific">Planctomicrobium piriforme</name>
    <dbReference type="NCBI Taxonomy" id="1576369"/>
    <lineage>
        <taxon>Bacteria</taxon>
        <taxon>Pseudomonadati</taxon>
        <taxon>Planctomycetota</taxon>
        <taxon>Planctomycetia</taxon>
        <taxon>Planctomycetales</taxon>
        <taxon>Planctomycetaceae</taxon>
        <taxon>Planctomicrobium</taxon>
    </lineage>
</organism>
<proteinExistence type="inferred from homology"/>
<dbReference type="SUPFAM" id="SSF69786">
    <property type="entry name" value="YggU-like"/>
    <property type="match status" value="1"/>
</dbReference>
<dbReference type="Pfam" id="PF02594">
    <property type="entry name" value="DUF167"/>
    <property type="match status" value="1"/>
</dbReference>
<dbReference type="GO" id="GO:0005737">
    <property type="term" value="C:cytoplasm"/>
    <property type="evidence" value="ECO:0007669"/>
    <property type="project" value="TreeGrafter"/>
</dbReference>
<sequence>MNIELRVVPDGIVMAIQAQPGARRNAIAGVHDGRLKVAVTQVAEKGKANQQILKLLTEELGISKSSVSVVSGDTSSKKSILVTGLPLPELELRLQQLLA</sequence>
<accession>A0A1I3HE73</accession>
<dbReference type="PANTHER" id="PTHR13420">
    <property type="entry name" value="UPF0235 PROTEIN C15ORF40"/>
    <property type="match status" value="1"/>
</dbReference>
<dbReference type="InterPro" id="IPR003746">
    <property type="entry name" value="DUF167"/>
</dbReference>
<dbReference type="Proteomes" id="UP000199518">
    <property type="component" value="Unassembled WGS sequence"/>
</dbReference>
<evidence type="ECO:0000313" key="3">
    <source>
        <dbReference type="EMBL" id="SFI33952.1"/>
    </source>
</evidence>
<name>A0A1I3HE73_9PLAN</name>
<evidence type="ECO:0000256" key="2">
    <source>
        <dbReference type="HAMAP-Rule" id="MF_00634"/>
    </source>
</evidence>
<keyword evidence="4" id="KW-1185">Reference proteome</keyword>
<dbReference type="OrthoDB" id="290224at2"/>
<dbReference type="EMBL" id="FOQD01000008">
    <property type="protein sequence ID" value="SFI33952.1"/>
    <property type="molecule type" value="Genomic_DNA"/>
</dbReference>
<dbReference type="Gene3D" id="3.30.1200.10">
    <property type="entry name" value="YggU-like"/>
    <property type="match status" value="1"/>
</dbReference>
<dbReference type="AlphaFoldDB" id="A0A1I3HE73"/>
<dbReference type="STRING" id="1576369.SAMN05421753_10823"/>
<dbReference type="SMART" id="SM01152">
    <property type="entry name" value="DUF167"/>
    <property type="match status" value="1"/>
</dbReference>
<dbReference type="HAMAP" id="MF_00634">
    <property type="entry name" value="UPF0235"/>
    <property type="match status" value="1"/>
</dbReference>
<dbReference type="NCBIfam" id="TIGR00251">
    <property type="entry name" value="DUF167 family protein"/>
    <property type="match status" value="1"/>
</dbReference>
<dbReference type="RefSeq" id="WP_092050236.1">
    <property type="nucleotide sequence ID" value="NZ_FOQD01000008.1"/>
</dbReference>
<dbReference type="InterPro" id="IPR036591">
    <property type="entry name" value="YggU-like_sf"/>
</dbReference>
<evidence type="ECO:0000256" key="1">
    <source>
        <dbReference type="ARBA" id="ARBA00010364"/>
    </source>
</evidence>
<dbReference type="PANTHER" id="PTHR13420:SF7">
    <property type="entry name" value="UPF0235 PROTEIN C15ORF40"/>
    <property type="match status" value="1"/>
</dbReference>